<keyword evidence="5" id="KW-0902">Two-component regulatory system</keyword>
<feature type="modified residue" description="4-aspartylphosphate" evidence="10">
    <location>
        <position position="56"/>
    </location>
</feature>
<evidence type="ECO:0000256" key="2">
    <source>
        <dbReference type="ARBA" id="ARBA00018672"/>
    </source>
</evidence>
<dbReference type="InterPro" id="IPR018060">
    <property type="entry name" value="HTH_AraC"/>
</dbReference>
<evidence type="ECO:0000256" key="3">
    <source>
        <dbReference type="ARBA" id="ARBA00022490"/>
    </source>
</evidence>
<evidence type="ECO:0000256" key="1">
    <source>
        <dbReference type="ARBA" id="ARBA00004496"/>
    </source>
</evidence>
<evidence type="ECO:0000256" key="5">
    <source>
        <dbReference type="ARBA" id="ARBA00023012"/>
    </source>
</evidence>
<dbReference type="GO" id="GO:0005737">
    <property type="term" value="C:cytoplasm"/>
    <property type="evidence" value="ECO:0007669"/>
    <property type="project" value="UniProtKB-SubCell"/>
</dbReference>
<dbReference type="Gene3D" id="3.40.50.2300">
    <property type="match status" value="1"/>
</dbReference>
<dbReference type="STRING" id="1195236.CTER_3393"/>
<dbReference type="Pfam" id="PF12833">
    <property type="entry name" value="HTH_18"/>
    <property type="match status" value="1"/>
</dbReference>
<evidence type="ECO:0000259" key="12">
    <source>
        <dbReference type="PROSITE" id="PS01124"/>
    </source>
</evidence>
<comment type="function">
    <text evidence="9">May play the central regulatory role in sporulation. It may be an element of the effector pathway responsible for the activation of sporulation genes in response to nutritional stress. Spo0A may act in concert with spo0H (a sigma factor) to control the expression of some genes that are critical to the sporulation process.</text>
</comment>
<proteinExistence type="predicted"/>
<dbReference type="AlphaFoldDB" id="S0FNP6"/>
<comment type="subcellular location">
    <subcellularLocation>
        <location evidence="1">Cytoplasm</location>
    </subcellularLocation>
</comment>
<evidence type="ECO:0000256" key="7">
    <source>
        <dbReference type="ARBA" id="ARBA00023125"/>
    </source>
</evidence>
<dbReference type="InterPro" id="IPR011006">
    <property type="entry name" value="CheY-like_superfamily"/>
</dbReference>
<evidence type="ECO:0000256" key="8">
    <source>
        <dbReference type="ARBA" id="ARBA00023163"/>
    </source>
</evidence>
<dbReference type="EMBL" id="AORV01000046">
    <property type="protein sequence ID" value="EMS70754.1"/>
    <property type="molecule type" value="Genomic_DNA"/>
</dbReference>
<dbReference type="InterPro" id="IPR009057">
    <property type="entry name" value="Homeodomain-like_sf"/>
</dbReference>
<dbReference type="SUPFAM" id="SSF46689">
    <property type="entry name" value="Homeodomain-like"/>
    <property type="match status" value="2"/>
</dbReference>
<feature type="domain" description="HTH araC/xylS-type" evidence="12">
    <location>
        <begin position="264"/>
        <end position="361"/>
    </location>
</feature>
<dbReference type="PATRIC" id="fig|1195236.3.peg.3616"/>
<evidence type="ECO:0000256" key="10">
    <source>
        <dbReference type="PROSITE-ProRule" id="PRU00169"/>
    </source>
</evidence>
<reference evidence="14 15" key="1">
    <citation type="journal article" date="2013" name="Genome Announc.">
        <title>Draft Genome Sequence of the Cellulolytic, Mesophilic, Anaerobic Bacterium Clostridium termitidis Strain CT1112 (DSM 5398).</title>
        <authorList>
            <person name="Lal S."/>
            <person name="Ramachandran U."/>
            <person name="Zhang X."/>
            <person name="Munir R."/>
            <person name="Sparling R."/>
            <person name="Levin D.B."/>
        </authorList>
    </citation>
    <scope>NUCLEOTIDE SEQUENCE [LARGE SCALE GENOMIC DNA]</scope>
    <source>
        <strain evidence="14 15">CT1112</strain>
    </source>
</reference>
<dbReference type="SUPFAM" id="SSF52172">
    <property type="entry name" value="CheY-like"/>
    <property type="match status" value="1"/>
</dbReference>
<dbReference type="eggNOG" id="COG2207">
    <property type="taxonomic scope" value="Bacteria"/>
</dbReference>
<dbReference type="InterPro" id="IPR001789">
    <property type="entry name" value="Sig_transdc_resp-reg_receiver"/>
</dbReference>
<dbReference type="GO" id="GO:0003700">
    <property type="term" value="F:DNA-binding transcription factor activity"/>
    <property type="evidence" value="ECO:0007669"/>
    <property type="project" value="InterPro"/>
</dbReference>
<dbReference type="PANTHER" id="PTHR42713">
    <property type="entry name" value="HISTIDINE KINASE-RELATED"/>
    <property type="match status" value="1"/>
</dbReference>
<dbReference type="Proteomes" id="UP000014155">
    <property type="component" value="Unassembled WGS sequence"/>
</dbReference>
<gene>
    <name evidence="14" type="ORF">CTER_3393</name>
</gene>
<dbReference type="SMART" id="SM00448">
    <property type="entry name" value="REC"/>
    <property type="match status" value="1"/>
</dbReference>
<organism evidence="14 15">
    <name type="scientific">Ruminiclostridium cellobioparum subsp. termitidis CT1112</name>
    <dbReference type="NCBI Taxonomy" id="1195236"/>
    <lineage>
        <taxon>Bacteria</taxon>
        <taxon>Bacillati</taxon>
        <taxon>Bacillota</taxon>
        <taxon>Clostridia</taxon>
        <taxon>Eubacteriales</taxon>
        <taxon>Oscillospiraceae</taxon>
        <taxon>Ruminiclostridium</taxon>
    </lineage>
</organism>
<keyword evidence="6" id="KW-0805">Transcription regulation</keyword>
<name>S0FNP6_RUMCE</name>
<dbReference type="PANTHER" id="PTHR42713:SF3">
    <property type="entry name" value="TRANSCRIPTIONAL REGULATORY PROTEIN HPTR"/>
    <property type="match status" value="1"/>
</dbReference>
<keyword evidence="7" id="KW-0238">DNA-binding</keyword>
<accession>S0FNP6</accession>
<dbReference type="GO" id="GO:0043565">
    <property type="term" value="F:sequence-specific DNA binding"/>
    <property type="evidence" value="ECO:0007669"/>
    <property type="project" value="InterPro"/>
</dbReference>
<dbReference type="InterPro" id="IPR051552">
    <property type="entry name" value="HptR"/>
</dbReference>
<keyword evidence="11" id="KW-0175">Coiled coil</keyword>
<dbReference type="Gene3D" id="1.10.10.60">
    <property type="entry name" value="Homeodomain-like"/>
    <property type="match status" value="2"/>
</dbReference>
<keyword evidence="8" id="KW-0804">Transcription</keyword>
<evidence type="ECO:0000256" key="4">
    <source>
        <dbReference type="ARBA" id="ARBA00022553"/>
    </source>
</evidence>
<dbReference type="SMART" id="SM00342">
    <property type="entry name" value="HTH_ARAC"/>
    <property type="match status" value="1"/>
</dbReference>
<dbReference type="Pfam" id="PF00072">
    <property type="entry name" value="Response_reg"/>
    <property type="match status" value="1"/>
</dbReference>
<feature type="domain" description="Response regulatory" evidence="13">
    <location>
        <begin position="3"/>
        <end position="121"/>
    </location>
</feature>
<dbReference type="PROSITE" id="PS50110">
    <property type="entry name" value="RESPONSE_REGULATORY"/>
    <property type="match status" value="1"/>
</dbReference>
<comment type="caution">
    <text evidence="14">The sequence shown here is derived from an EMBL/GenBank/DDBJ whole genome shotgun (WGS) entry which is preliminary data.</text>
</comment>
<dbReference type="PROSITE" id="PS01124">
    <property type="entry name" value="HTH_ARAC_FAMILY_2"/>
    <property type="match status" value="1"/>
</dbReference>
<feature type="coiled-coil region" evidence="11">
    <location>
        <begin position="110"/>
        <end position="147"/>
    </location>
</feature>
<evidence type="ECO:0000256" key="11">
    <source>
        <dbReference type="SAM" id="Coils"/>
    </source>
</evidence>
<dbReference type="eggNOG" id="COG4753">
    <property type="taxonomic scope" value="Bacteria"/>
</dbReference>
<evidence type="ECO:0000256" key="6">
    <source>
        <dbReference type="ARBA" id="ARBA00023015"/>
    </source>
</evidence>
<keyword evidence="4 10" id="KW-0597">Phosphoprotein</keyword>
<dbReference type="GO" id="GO:0000160">
    <property type="term" value="P:phosphorelay signal transduction system"/>
    <property type="evidence" value="ECO:0007669"/>
    <property type="project" value="UniProtKB-KW"/>
</dbReference>
<evidence type="ECO:0000259" key="13">
    <source>
        <dbReference type="PROSITE" id="PS50110"/>
    </source>
</evidence>
<evidence type="ECO:0000313" key="14">
    <source>
        <dbReference type="EMBL" id="EMS70754.1"/>
    </source>
</evidence>
<sequence length="362" mass="41665">MLKVMLVDDMDVVRLELKRMHVWGEKSGFIVVDEAKNGEEALEKLQRNKADLVITDIKMPKIDGMELLSKIVAQNLCPCVVLLSDFSEFSYARQGLILGAFDFLAKPANAEELEKLLERAHEHIVSKQRETERVKKLEEVFKEKTEEFFHEADIDEIAELIQSRDSKAAEKIRHIMERIGAGLDYDTMKVEGVMKKGVPQVIEAILDTNGWFEKYIDLAELGIVNIHRFDDFDEILDFIIKDVGRIIAVFNTLQLGYPEKGIVWEVCNYVLRNIDNGLSLQTVSENLYVNRTYISEVFRQKTGLSFIEYLTRVKIERGKQLMGKGLKSYEAAETLGFKDAEYFGKLFKKHTGKSLSEFRHKK</sequence>
<dbReference type="RefSeq" id="WP_004627522.1">
    <property type="nucleotide sequence ID" value="NZ_AORV01000046.1"/>
</dbReference>
<keyword evidence="15" id="KW-1185">Reference proteome</keyword>
<evidence type="ECO:0000313" key="15">
    <source>
        <dbReference type="Proteomes" id="UP000014155"/>
    </source>
</evidence>
<evidence type="ECO:0000256" key="9">
    <source>
        <dbReference type="ARBA" id="ARBA00024867"/>
    </source>
</evidence>
<protein>
    <recommendedName>
        <fullName evidence="2">Stage 0 sporulation protein A homolog</fullName>
    </recommendedName>
</protein>
<dbReference type="CDD" id="cd17536">
    <property type="entry name" value="REC_YesN-like"/>
    <property type="match status" value="1"/>
</dbReference>
<keyword evidence="3" id="KW-0963">Cytoplasm</keyword>